<gene>
    <name evidence="2" type="ORF">H7I41_19275</name>
</gene>
<accession>A0A9X2YRI9</accession>
<evidence type="ECO:0000313" key="2">
    <source>
        <dbReference type="EMBL" id="MCV7172061.1"/>
    </source>
</evidence>
<keyword evidence="1" id="KW-1133">Transmembrane helix</keyword>
<organism evidence="2 3">
    <name type="scientific">[Mycobacterium] manitobense</name>
    <dbReference type="NCBI Taxonomy" id="190147"/>
    <lineage>
        <taxon>Bacteria</taxon>
        <taxon>Bacillati</taxon>
        <taxon>Actinomycetota</taxon>
        <taxon>Actinomycetes</taxon>
        <taxon>Mycobacteriales</taxon>
        <taxon>Mycobacteriaceae</taxon>
        <taxon>Mycolicibacterium</taxon>
    </lineage>
</organism>
<reference evidence="2" key="2">
    <citation type="journal article" date="2022" name="BMC Genomics">
        <title>Comparative genome analysis of mycobacteria focusing on tRNA and non-coding RNA.</title>
        <authorList>
            <person name="Behra P.R.K."/>
            <person name="Pettersson B.M.F."/>
            <person name="Ramesh M."/>
            <person name="Das S."/>
            <person name="Dasgupta S."/>
            <person name="Kirsebom L.A."/>
        </authorList>
    </citation>
    <scope>NUCLEOTIDE SEQUENCE</scope>
    <source>
        <strain evidence="2">DSM 44615</strain>
    </source>
</reference>
<evidence type="ECO:0000313" key="3">
    <source>
        <dbReference type="Proteomes" id="UP001140293"/>
    </source>
</evidence>
<name>A0A9X2YRI9_9MYCO</name>
<keyword evidence="3" id="KW-1185">Reference proteome</keyword>
<keyword evidence="1" id="KW-0812">Transmembrane</keyword>
<proteinExistence type="predicted"/>
<feature type="transmembrane region" description="Helical" evidence="1">
    <location>
        <begin position="33"/>
        <end position="54"/>
    </location>
</feature>
<dbReference type="Proteomes" id="UP001140293">
    <property type="component" value="Unassembled WGS sequence"/>
</dbReference>
<sequence>MAVVVTDPNGVQWNLKRKWWPFGDMGDWADIDFFGWFALLIAAPFLLVWPFWLATKFLGLQRWRIVIERAHAEVGDELVRGWSASGRRLNDLALEIGQGSRSGHFTL</sequence>
<keyword evidence="1" id="KW-0472">Membrane</keyword>
<protein>
    <submittedName>
        <fullName evidence="2">Uncharacterized protein</fullName>
    </submittedName>
</protein>
<comment type="caution">
    <text evidence="2">The sequence shown here is derived from an EMBL/GenBank/DDBJ whole genome shotgun (WGS) entry which is preliminary data.</text>
</comment>
<evidence type="ECO:0000256" key="1">
    <source>
        <dbReference type="SAM" id="Phobius"/>
    </source>
</evidence>
<dbReference type="AlphaFoldDB" id="A0A9X2YRI9"/>
<dbReference type="RefSeq" id="WP_264014241.1">
    <property type="nucleotide sequence ID" value="NZ_JACKSJ010000158.1"/>
</dbReference>
<reference evidence="2" key="1">
    <citation type="submission" date="2020-07" db="EMBL/GenBank/DDBJ databases">
        <authorList>
            <person name="Pettersson B.M.F."/>
            <person name="Behra P.R.K."/>
            <person name="Ramesh M."/>
            <person name="Das S."/>
            <person name="Dasgupta S."/>
            <person name="Kirsebom L.A."/>
        </authorList>
    </citation>
    <scope>NUCLEOTIDE SEQUENCE</scope>
    <source>
        <strain evidence="2">DSM 44615</strain>
    </source>
</reference>
<dbReference type="EMBL" id="JACKSJ010000158">
    <property type="protein sequence ID" value="MCV7172061.1"/>
    <property type="molecule type" value="Genomic_DNA"/>
</dbReference>